<sequence length="239" mass="27791">MKNHLFTLLSLLVFLGCRPELATAQLYEIDTYTRSVQAKGYWTLKTDPILRTTRIEFYNEDNELYYQELLSNQYIKLSKRNIRRFDTMLEQLVGHQLVASQLKTDVLPVFVPNAKAKVDLTKHTSLSSALQANIRISKEGKLKVSFMNPQKRPVLLQLLDQNDQILYQNKIAEEKHNQNLNLTQLSFGEYQLRLISDNQKLTYPISINLRSHYHVIPSQLDKFTEKRTATDSLLITTSM</sequence>
<dbReference type="EMBL" id="WPIN01000007">
    <property type="protein sequence ID" value="MVM32190.1"/>
    <property type="molecule type" value="Genomic_DNA"/>
</dbReference>
<feature type="chain" id="PRO_5029747506" evidence="1">
    <location>
        <begin position="25"/>
        <end position="239"/>
    </location>
</feature>
<dbReference type="PROSITE" id="PS51257">
    <property type="entry name" value="PROKAR_LIPOPROTEIN"/>
    <property type="match status" value="1"/>
</dbReference>
<feature type="signal peptide" evidence="1">
    <location>
        <begin position="1"/>
        <end position="24"/>
    </location>
</feature>
<reference evidence="2 3" key="1">
    <citation type="submission" date="2019-12" db="EMBL/GenBank/DDBJ databases">
        <title>Spirosoma sp. HMF4905 genome sequencing and assembly.</title>
        <authorList>
            <person name="Kang H."/>
            <person name="Cha I."/>
            <person name="Kim H."/>
            <person name="Joh K."/>
        </authorList>
    </citation>
    <scope>NUCLEOTIDE SEQUENCE [LARGE SCALE GENOMIC DNA]</scope>
    <source>
        <strain evidence="2 3">HMF4905</strain>
    </source>
</reference>
<accession>A0A7K1SEF8</accession>
<evidence type="ECO:0000256" key="1">
    <source>
        <dbReference type="SAM" id="SignalP"/>
    </source>
</evidence>
<keyword evidence="1" id="KW-0732">Signal</keyword>
<evidence type="ECO:0000313" key="2">
    <source>
        <dbReference type="EMBL" id="MVM32190.1"/>
    </source>
</evidence>
<comment type="caution">
    <text evidence="2">The sequence shown here is derived from an EMBL/GenBank/DDBJ whole genome shotgun (WGS) entry which is preliminary data.</text>
</comment>
<gene>
    <name evidence="2" type="ORF">GO755_19235</name>
</gene>
<dbReference type="AlphaFoldDB" id="A0A7K1SEF8"/>
<proteinExistence type="predicted"/>
<dbReference type="InterPro" id="IPR021638">
    <property type="entry name" value="DUF3244"/>
</dbReference>
<dbReference type="RefSeq" id="WP_157586930.1">
    <property type="nucleotide sequence ID" value="NZ_WPIN01000007.1"/>
</dbReference>
<evidence type="ECO:0000313" key="3">
    <source>
        <dbReference type="Proteomes" id="UP000436006"/>
    </source>
</evidence>
<name>A0A7K1SEF8_9BACT</name>
<dbReference type="Pfam" id="PF11589">
    <property type="entry name" value="DUF3244"/>
    <property type="match status" value="1"/>
</dbReference>
<keyword evidence="3" id="KW-1185">Reference proteome</keyword>
<dbReference type="Proteomes" id="UP000436006">
    <property type="component" value="Unassembled WGS sequence"/>
</dbReference>
<organism evidence="2 3">
    <name type="scientific">Spirosoma arboris</name>
    <dbReference type="NCBI Taxonomy" id="2682092"/>
    <lineage>
        <taxon>Bacteria</taxon>
        <taxon>Pseudomonadati</taxon>
        <taxon>Bacteroidota</taxon>
        <taxon>Cytophagia</taxon>
        <taxon>Cytophagales</taxon>
        <taxon>Cytophagaceae</taxon>
        <taxon>Spirosoma</taxon>
    </lineage>
</organism>
<protein>
    <submittedName>
        <fullName evidence="2">Uncharacterized protein</fullName>
    </submittedName>
</protein>